<evidence type="ECO:0000313" key="5">
    <source>
        <dbReference type="EMBL" id="MXP27063.1"/>
    </source>
</evidence>
<organism evidence="5 6">
    <name type="scientific">Altericroceibacterium indicum</name>
    <dbReference type="NCBI Taxonomy" id="374177"/>
    <lineage>
        <taxon>Bacteria</taxon>
        <taxon>Pseudomonadati</taxon>
        <taxon>Pseudomonadota</taxon>
        <taxon>Alphaproteobacteria</taxon>
        <taxon>Sphingomonadales</taxon>
        <taxon>Erythrobacteraceae</taxon>
        <taxon>Altericroceibacterium</taxon>
    </lineage>
</organism>
<evidence type="ECO:0000313" key="6">
    <source>
        <dbReference type="Proteomes" id="UP000460561"/>
    </source>
</evidence>
<dbReference type="Gene3D" id="1.10.260.40">
    <property type="entry name" value="lambda repressor-like DNA-binding domains"/>
    <property type="match status" value="1"/>
</dbReference>
<dbReference type="CDD" id="cd01392">
    <property type="entry name" value="HTH_LacI"/>
    <property type="match status" value="1"/>
</dbReference>
<keyword evidence="2 5" id="KW-0238">DNA-binding</keyword>
<dbReference type="PANTHER" id="PTHR30146:SF153">
    <property type="entry name" value="LACTOSE OPERON REPRESSOR"/>
    <property type="match status" value="1"/>
</dbReference>
<dbReference type="InterPro" id="IPR010982">
    <property type="entry name" value="Lambda_DNA-bd_dom_sf"/>
</dbReference>
<dbReference type="GO" id="GO:0000976">
    <property type="term" value="F:transcription cis-regulatory region binding"/>
    <property type="evidence" value="ECO:0007669"/>
    <property type="project" value="TreeGrafter"/>
</dbReference>
<dbReference type="InterPro" id="IPR028082">
    <property type="entry name" value="Peripla_BP_I"/>
</dbReference>
<comment type="caution">
    <text evidence="5">The sequence shown here is derived from an EMBL/GenBank/DDBJ whole genome shotgun (WGS) entry which is preliminary data.</text>
</comment>
<dbReference type="AlphaFoldDB" id="A0A845ACU7"/>
<dbReference type="OrthoDB" id="7939625at2"/>
<evidence type="ECO:0000256" key="3">
    <source>
        <dbReference type="ARBA" id="ARBA00023163"/>
    </source>
</evidence>
<dbReference type="SUPFAM" id="SSF53822">
    <property type="entry name" value="Periplasmic binding protein-like I"/>
    <property type="match status" value="1"/>
</dbReference>
<dbReference type="PROSITE" id="PS50932">
    <property type="entry name" value="HTH_LACI_2"/>
    <property type="match status" value="1"/>
</dbReference>
<dbReference type="Pfam" id="PF00356">
    <property type="entry name" value="LacI"/>
    <property type="match status" value="1"/>
</dbReference>
<dbReference type="Pfam" id="PF13377">
    <property type="entry name" value="Peripla_BP_3"/>
    <property type="match status" value="1"/>
</dbReference>
<dbReference type="SUPFAM" id="SSF47413">
    <property type="entry name" value="lambda repressor-like DNA-binding domains"/>
    <property type="match status" value="1"/>
</dbReference>
<dbReference type="GO" id="GO:0003700">
    <property type="term" value="F:DNA-binding transcription factor activity"/>
    <property type="evidence" value="ECO:0007669"/>
    <property type="project" value="TreeGrafter"/>
</dbReference>
<gene>
    <name evidence="5" type="ORF">GRI39_13600</name>
</gene>
<dbReference type="EMBL" id="WTYQ01000006">
    <property type="protein sequence ID" value="MXP27063.1"/>
    <property type="molecule type" value="Genomic_DNA"/>
</dbReference>
<proteinExistence type="predicted"/>
<feature type="domain" description="HTH lacI-type" evidence="4">
    <location>
        <begin position="1"/>
        <end position="51"/>
    </location>
</feature>
<dbReference type="SMART" id="SM00354">
    <property type="entry name" value="HTH_LACI"/>
    <property type="match status" value="1"/>
</dbReference>
<sequence length="332" mass="35839">MVAQQAGVSPMTVSNVLNDKANVTKGKREAVMKAVRELGYQPNRAARALASATSLRIGLLHRDMDSSLLGQLLLGTLRAANLNGAEIAIRSYDPDVEGSAYAEVQTLVRSGVDGLILPPPLSEDADIVALKDSHHLPMIALAPGSELGTIPSVGIDDEQASYELTRLIVNKGHTRIGFVRFVSSNGLSQTREAGYLRALKEAGLKREPELIWAGRPTYEQGLLAAEYFLGLAHPPTAIFCSSDDIAAAIVNYAHRQGLRIPGDLSVAGFDDAPIASQTWPQLTTVRQAVSNIAEIATDRLLKALKSRSELLPETQWVAHQVIERQSIADLRR</sequence>
<reference evidence="5 6" key="1">
    <citation type="submission" date="2019-12" db="EMBL/GenBank/DDBJ databases">
        <title>Genomic-based taxomic classification of the family Erythrobacteraceae.</title>
        <authorList>
            <person name="Xu L."/>
        </authorList>
    </citation>
    <scope>NUCLEOTIDE SEQUENCE [LARGE SCALE GENOMIC DNA]</scope>
    <source>
        <strain evidence="5 6">DSM 18604</strain>
    </source>
</reference>
<keyword evidence="3" id="KW-0804">Transcription</keyword>
<evidence type="ECO:0000256" key="1">
    <source>
        <dbReference type="ARBA" id="ARBA00023015"/>
    </source>
</evidence>
<keyword evidence="1" id="KW-0805">Transcription regulation</keyword>
<evidence type="ECO:0000256" key="2">
    <source>
        <dbReference type="ARBA" id="ARBA00023125"/>
    </source>
</evidence>
<evidence type="ECO:0000259" key="4">
    <source>
        <dbReference type="PROSITE" id="PS50932"/>
    </source>
</evidence>
<keyword evidence="6" id="KW-1185">Reference proteome</keyword>
<dbReference type="Gene3D" id="3.40.50.2300">
    <property type="match status" value="2"/>
</dbReference>
<dbReference type="Proteomes" id="UP000460561">
    <property type="component" value="Unassembled WGS sequence"/>
</dbReference>
<name>A0A845ACU7_9SPHN</name>
<protein>
    <submittedName>
        <fullName evidence="5">LacI family DNA-binding transcriptional regulator</fullName>
    </submittedName>
</protein>
<dbReference type="InterPro" id="IPR046335">
    <property type="entry name" value="LacI/GalR-like_sensor"/>
</dbReference>
<dbReference type="InterPro" id="IPR000843">
    <property type="entry name" value="HTH_LacI"/>
</dbReference>
<dbReference type="CDD" id="cd01545">
    <property type="entry name" value="PBP1_SalR"/>
    <property type="match status" value="1"/>
</dbReference>
<accession>A0A845ACU7</accession>
<dbReference type="PANTHER" id="PTHR30146">
    <property type="entry name" value="LACI-RELATED TRANSCRIPTIONAL REPRESSOR"/>
    <property type="match status" value="1"/>
</dbReference>